<feature type="compositionally biased region" description="Low complexity" evidence="1">
    <location>
        <begin position="587"/>
        <end position="602"/>
    </location>
</feature>
<evidence type="ECO:0000313" key="2">
    <source>
        <dbReference type="EMBL" id="KAJ3473264.1"/>
    </source>
</evidence>
<accession>A0AAD5UNN4</accession>
<evidence type="ECO:0000256" key="1">
    <source>
        <dbReference type="SAM" id="MobiDB-lite"/>
    </source>
</evidence>
<feature type="compositionally biased region" description="Polar residues" evidence="1">
    <location>
        <begin position="429"/>
        <end position="450"/>
    </location>
</feature>
<feature type="compositionally biased region" description="Low complexity" evidence="1">
    <location>
        <begin position="291"/>
        <end position="317"/>
    </location>
</feature>
<proteinExistence type="predicted"/>
<name>A0AAD5UNN4_9APHY</name>
<feature type="region of interest" description="Disordered" evidence="1">
    <location>
        <begin position="291"/>
        <end position="335"/>
    </location>
</feature>
<protein>
    <submittedName>
        <fullName evidence="2">Uncharacterized protein</fullName>
    </submittedName>
</protein>
<keyword evidence="3" id="KW-1185">Reference proteome</keyword>
<organism evidence="2 3">
    <name type="scientific">Meripilus lineatus</name>
    <dbReference type="NCBI Taxonomy" id="2056292"/>
    <lineage>
        <taxon>Eukaryota</taxon>
        <taxon>Fungi</taxon>
        <taxon>Dikarya</taxon>
        <taxon>Basidiomycota</taxon>
        <taxon>Agaricomycotina</taxon>
        <taxon>Agaricomycetes</taxon>
        <taxon>Polyporales</taxon>
        <taxon>Meripilaceae</taxon>
        <taxon>Meripilus</taxon>
    </lineage>
</organism>
<feature type="region of interest" description="Disordered" evidence="1">
    <location>
        <begin position="403"/>
        <end position="450"/>
    </location>
</feature>
<feature type="compositionally biased region" description="Low complexity" evidence="1">
    <location>
        <begin position="676"/>
        <end position="698"/>
    </location>
</feature>
<feature type="region of interest" description="Disordered" evidence="1">
    <location>
        <begin position="676"/>
        <end position="746"/>
    </location>
</feature>
<feature type="compositionally biased region" description="Gly residues" evidence="1">
    <location>
        <begin position="606"/>
        <end position="630"/>
    </location>
</feature>
<feature type="compositionally biased region" description="Polar residues" evidence="1">
    <location>
        <begin position="562"/>
        <end position="583"/>
    </location>
</feature>
<feature type="region of interest" description="Disordered" evidence="1">
    <location>
        <begin position="182"/>
        <end position="272"/>
    </location>
</feature>
<comment type="caution">
    <text evidence="2">The sequence shown here is derived from an EMBL/GenBank/DDBJ whole genome shotgun (WGS) entry which is preliminary data.</text>
</comment>
<feature type="compositionally biased region" description="Basic and acidic residues" evidence="1">
    <location>
        <begin position="198"/>
        <end position="218"/>
    </location>
</feature>
<dbReference type="AlphaFoldDB" id="A0AAD5UNN4"/>
<sequence>MSEDSKRIPHPGPGLAMVNGHVDPSIVKAGSPLGGIPPGFPRHMSPAGPMRERSASLGLGSVSLNDASARSASVSGGPPRSNPKVVAILELNSLLLKVFMELQARSIPPNDPTSQQYSQRLQSNLTWLAAAADEGRKVSLASIPLPVLQAPPSVNFVAMDRIVRLYSELPNLFAKDIARRQAHSNPQMHPGQTPSPALKRDRPDDTSDLMNKRRDTGDTKIASAPVSSNSSPHQPPVLPTASISAPYNVGMHGVPSSNPSMPPPSVPSSMGMSPNEVQIAAQRARQLQIRQALQQQQAHLNDTSRQMSPSSSQQSGMQGAGIAGPSTAPQQQQQLAALASMGPAGLQAYQVLQNPSHPIVQYLHQNVPSFSSLPIQQQLQRVQMVATMHARNQQNRAAAMQSHGSNTSANFPGGGIPAISNPSLAGALQNGSPTRSSPISQQPNVASQSQQAGLFPNQAGGMDPRAALLASLTPQQQASLASMNPQQRQLFLMQQQQALQRGNSTSGMMNQQMLSQQRMAQAGSPTHNNPGMMGMGGVQSDGASFPALRSNPGVPGIARSIRTPSDHMQSPMTPQRGTSQTPDDYQRAMMQQQQQQQGQRGMTPGQDGGFMGMGNAGMQGSAGWGGQGQQNVAGMGGGSYGMTPPNSAGVVGQGSPFVGGMSNGVSSPVVGSSWSQGAGFSTGSPVGQGQVQQHQQQMGVGGVDVVGPVRQTSMTPAPHSQMSQNSPVVGDQTGMSDFDLFNWNQQ</sequence>
<evidence type="ECO:0000313" key="3">
    <source>
        <dbReference type="Proteomes" id="UP001212997"/>
    </source>
</evidence>
<reference evidence="2" key="1">
    <citation type="submission" date="2022-07" db="EMBL/GenBank/DDBJ databases">
        <title>Genome Sequence of Physisporinus lineatus.</title>
        <authorList>
            <person name="Buettner E."/>
        </authorList>
    </citation>
    <scope>NUCLEOTIDE SEQUENCE</scope>
    <source>
        <strain evidence="2">VT162</strain>
    </source>
</reference>
<feature type="region of interest" description="Disordered" evidence="1">
    <location>
        <begin position="1"/>
        <end position="54"/>
    </location>
</feature>
<feature type="compositionally biased region" description="Polar residues" evidence="1">
    <location>
        <begin position="183"/>
        <end position="195"/>
    </location>
</feature>
<feature type="compositionally biased region" description="Polar residues" evidence="1">
    <location>
        <begin position="710"/>
        <end position="727"/>
    </location>
</feature>
<gene>
    <name evidence="2" type="ORF">NLI96_g13071</name>
</gene>
<dbReference type="Proteomes" id="UP001212997">
    <property type="component" value="Unassembled WGS sequence"/>
</dbReference>
<feature type="region of interest" description="Disordered" evidence="1">
    <location>
        <begin position="561"/>
        <end position="630"/>
    </location>
</feature>
<dbReference type="EMBL" id="JANAWD010001476">
    <property type="protein sequence ID" value="KAJ3473264.1"/>
    <property type="molecule type" value="Genomic_DNA"/>
</dbReference>